<reference evidence="6 7" key="1">
    <citation type="submission" date="2018-04" db="EMBL/GenBank/DDBJ databases">
        <title>Genome of Nocardioides gansuensis WSJ-1.</title>
        <authorList>
            <person name="Wu S."/>
            <person name="Wang G."/>
        </authorList>
    </citation>
    <scope>NUCLEOTIDE SEQUENCE [LARGE SCALE GENOMIC DNA]</scope>
    <source>
        <strain evidence="6 7">WSJ-1</strain>
    </source>
</reference>
<protein>
    <submittedName>
        <fullName evidence="6">Sugar ABC transporter substrate-binding protein</fullName>
    </submittedName>
</protein>
<comment type="similarity">
    <text evidence="2">Belongs to the bacterial solute-binding protein 2 family.</text>
</comment>
<accession>A0A2T8F7H7</accession>
<dbReference type="PROSITE" id="PS51257">
    <property type="entry name" value="PROKAR_LIPOPROTEIN"/>
    <property type="match status" value="1"/>
</dbReference>
<keyword evidence="7" id="KW-1185">Reference proteome</keyword>
<dbReference type="SUPFAM" id="SSF53822">
    <property type="entry name" value="Periplasmic binding protein-like I"/>
    <property type="match status" value="1"/>
</dbReference>
<dbReference type="GO" id="GO:0030313">
    <property type="term" value="C:cell envelope"/>
    <property type="evidence" value="ECO:0007669"/>
    <property type="project" value="UniProtKB-SubCell"/>
</dbReference>
<sequence>MRRSTMKRKQAMRITAVTALAAACLSACADDSGGSASAEDVDARIAEINKSLEDNLYVKAAAESGEGENTCPKTLPEGETAEIVFSIEGLSHPFLVGQVDKAKAKAEEQGATLTVISGDDDVNKQLNGVETALGSNPDALMMMPANTEGLGPILQQYEDAQIPYFFTQKGLLESNATNQVLAPYGEEGKILGEYVVEHYADSEEPVKVALISGITGDVSSVARTGSFERELLESGNFEIVAEEPGEYRREESQTAMDSILAAHPDVELVFGANDEGALGALQAIKAAGKGGEIDVVGIDGQSDIFPAIESGDVLATVKHMQTAPYVVENIMKCLSGEAVPAFQVFPGDLVDAAAIEEGAEPAF</sequence>
<comment type="caution">
    <text evidence="6">The sequence shown here is derived from an EMBL/GenBank/DDBJ whole genome shotgun (WGS) entry which is preliminary data.</text>
</comment>
<dbReference type="InterPro" id="IPR025997">
    <property type="entry name" value="SBP_2_dom"/>
</dbReference>
<dbReference type="PANTHER" id="PTHR46847:SF1">
    <property type="entry name" value="D-ALLOSE-BINDING PERIPLASMIC PROTEIN-RELATED"/>
    <property type="match status" value="1"/>
</dbReference>
<dbReference type="Proteomes" id="UP000246018">
    <property type="component" value="Unassembled WGS sequence"/>
</dbReference>
<feature type="chain" id="PRO_5038960444" evidence="4">
    <location>
        <begin position="30"/>
        <end position="363"/>
    </location>
</feature>
<dbReference type="OrthoDB" id="9813037at2"/>
<evidence type="ECO:0000313" key="6">
    <source>
        <dbReference type="EMBL" id="PVG81672.1"/>
    </source>
</evidence>
<name>A0A2T8F7H7_9ACTN</name>
<dbReference type="GO" id="GO:0030246">
    <property type="term" value="F:carbohydrate binding"/>
    <property type="evidence" value="ECO:0007669"/>
    <property type="project" value="UniProtKB-ARBA"/>
</dbReference>
<evidence type="ECO:0000259" key="5">
    <source>
        <dbReference type="Pfam" id="PF13407"/>
    </source>
</evidence>
<keyword evidence="3 4" id="KW-0732">Signal</keyword>
<gene>
    <name evidence="6" type="ORF">DDE18_16930</name>
</gene>
<proteinExistence type="inferred from homology"/>
<dbReference type="PANTHER" id="PTHR46847">
    <property type="entry name" value="D-ALLOSE-BINDING PERIPLASMIC PROTEIN-RELATED"/>
    <property type="match status" value="1"/>
</dbReference>
<organism evidence="6 7">
    <name type="scientific">Nocardioides gansuensis</name>
    <dbReference type="NCBI Taxonomy" id="2138300"/>
    <lineage>
        <taxon>Bacteria</taxon>
        <taxon>Bacillati</taxon>
        <taxon>Actinomycetota</taxon>
        <taxon>Actinomycetes</taxon>
        <taxon>Propionibacteriales</taxon>
        <taxon>Nocardioidaceae</taxon>
        <taxon>Nocardioides</taxon>
    </lineage>
</organism>
<feature type="domain" description="Periplasmic binding protein" evidence="5">
    <location>
        <begin position="83"/>
        <end position="317"/>
    </location>
</feature>
<feature type="signal peptide" evidence="4">
    <location>
        <begin position="1"/>
        <end position="29"/>
    </location>
</feature>
<dbReference type="InterPro" id="IPR028082">
    <property type="entry name" value="Peripla_BP_I"/>
</dbReference>
<evidence type="ECO:0000313" key="7">
    <source>
        <dbReference type="Proteomes" id="UP000246018"/>
    </source>
</evidence>
<evidence type="ECO:0000256" key="2">
    <source>
        <dbReference type="ARBA" id="ARBA00007639"/>
    </source>
</evidence>
<dbReference type="EMBL" id="QDGZ01000007">
    <property type="protein sequence ID" value="PVG81672.1"/>
    <property type="molecule type" value="Genomic_DNA"/>
</dbReference>
<dbReference type="AlphaFoldDB" id="A0A2T8F7H7"/>
<evidence type="ECO:0000256" key="3">
    <source>
        <dbReference type="ARBA" id="ARBA00022729"/>
    </source>
</evidence>
<evidence type="ECO:0000256" key="4">
    <source>
        <dbReference type="SAM" id="SignalP"/>
    </source>
</evidence>
<dbReference type="Gene3D" id="3.40.50.2300">
    <property type="match status" value="2"/>
</dbReference>
<evidence type="ECO:0000256" key="1">
    <source>
        <dbReference type="ARBA" id="ARBA00004196"/>
    </source>
</evidence>
<dbReference type="Pfam" id="PF13407">
    <property type="entry name" value="Peripla_BP_4"/>
    <property type="match status" value="1"/>
</dbReference>
<comment type="subcellular location">
    <subcellularLocation>
        <location evidence="1">Cell envelope</location>
    </subcellularLocation>
</comment>